<evidence type="ECO:0000313" key="8">
    <source>
        <dbReference type="Proteomes" id="UP000254875"/>
    </source>
</evidence>
<dbReference type="PANTHER" id="PTHR42800">
    <property type="entry name" value="EXOINULINASE INUD (AFU_ORTHOLOGUE AFUA_5G00480)"/>
    <property type="match status" value="1"/>
</dbReference>
<accession>A0A370MZL1</accession>
<comment type="similarity">
    <text evidence="1 4">Belongs to the glycosyl hydrolase 32 family.</text>
</comment>
<dbReference type="InterPro" id="IPR001362">
    <property type="entry name" value="Glyco_hydro_32"/>
</dbReference>
<gene>
    <name evidence="7" type="ORF">DLM46_31920</name>
</gene>
<keyword evidence="2 4" id="KW-0378">Hydrolase</keyword>
<dbReference type="InterPro" id="IPR023296">
    <property type="entry name" value="Glyco_hydro_beta-prop_sf"/>
</dbReference>
<proteinExistence type="inferred from homology"/>
<feature type="domain" description="Glycosyl hydrolase family 32 C-terminal" evidence="6">
    <location>
        <begin position="474"/>
        <end position="575"/>
    </location>
</feature>
<evidence type="ECO:0000259" key="6">
    <source>
        <dbReference type="Pfam" id="PF08244"/>
    </source>
</evidence>
<dbReference type="AlphaFoldDB" id="A0A370MZL1"/>
<dbReference type="SUPFAM" id="SSF75005">
    <property type="entry name" value="Arabinanase/levansucrase/invertase"/>
    <property type="match status" value="1"/>
</dbReference>
<keyword evidence="8" id="KW-1185">Reference proteome</keyword>
<dbReference type="Pfam" id="PF00251">
    <property type="entry name" value="Glyco_hydro_32N"/>
    <property type="match status" value="1"/>
</dbReference>
<dbReference type="Proteomes" id="UP000254875">
    <property type="component" value="Unassembled WGS sequence"/>
</dbReference>
<dbReference type="Pfam" id="PF08244">
    <property type="entry name" value="Glyco_hydro_32C"/>
    <property type="match status" value="1"/>
</dbReference>
<evidence type="ECO:0000256" key="1">
    <source>
        <dbReference type="ARBA" id="ARBA00009902"/>
    </source>
</evidence>
<evidence type="ECO:0000259" key="5">
    <source>
        <dbReference type="Pfam" id="PF00251"/>
    </source>
</evidence>
<keyword evidence="3 4" id="KW-0326">Glycosidase</keyword>
<protein>
    <submittedName>
        <fullName evidence="7">Glycosyl hydrolase family 32</fullName>
    </submittedName>
</protein>
<dbReference type="Gene3D" id="2.60.120.560">
    <property type="entry name" value="Exo-inulinase, domain 1"/>
    <property type="match status" value="1"/>
</dbReference>
<dbReference type="OrthoDB" id="9801455at2"/>
<dbReference type="Gene3D" id="2.115.10.20">
    <property type="entry name" value="Glycosyl hydrolase domain, family 43"/>
    <property type="match status" value="1"/>
</dbReference>
<dbReference type="GO" id="GO:0004575">
    <property type="term" value="F:sucrose alpha-glucosidase activity"/>
    <property type="evidence" value="ECO:0007669"/>
    <property type="project" value="TreeGrafter"/>
</dbReference>
<feature type="domain" description="Glycosyl hydrolase family 32 N-terminal" evidence="5">
    <location>
        <begin position="112"/>
        <end position="445"/>
    </location>
</feature>
<sequence length="585" mass="65498">MCARRTLIRPPTIEITEKVNAGRFVRQIEVTSTRRPLDGAGSCMMPCARGTRQRQATMGCLRGALWDVRHWRQISSASKKGDLVKKQIRIAVLAMCLLSGHAFATQERPHYHFTPSHGWMNDPNGLLQKDGIYHLFYQYYDGGWALADGQFKDPMVWGPMHWGHSTSRDLVHWKARPVALSPDKRIGNTAVEGMIFSGSAVFDSKNTSGFGTIQHPPMVAIYTLADTFGAGSGQRQAIAYSVDSGTVWKKYASNPVLPYNNSETFRDPQVFWFGGDSKWAMVISCGDRVCFYNSPDLKQWSKVGEFGTQESGIGAPWECPDLFPLRVTRSGKEEIKWVLVVSVQHGAPSGSFGTRYFVGDFDGKTFKNLASVTDFKWLDYGSDNYAARTWQTTTVDLKHRTMIGWMANWTYAKTLPASKYRGSMTIPRDITLQYDESGYYLTQRPISAAIAPLRKRTRELTLDDAHPVKAIQTSVPALVKADISLSPSSGRFELAVFEHEGQQFSIRYDARAAEVSVDRRSYAGYIFDSDKAPQTARASPVKHHLRLQVLLDVNSMEVFVNDGKQTFTNLLFAPATKPVTKVSVH</sequence>
<evidence type="ECO:0000256" key="3">
    <source>
        <dbReference type="ARBA" id="ARBA00023295"/>
    </source>
</evidence>
<dbReference type="CDD" id="cd18622">
    <property type="entry name" value="GH32_Inu-like"/>
    <property type="match status" value="1"/>
</dbReference>
<reference evidence="8" key="1">
    <citation type="submission" date="2018-05" db="EMBL/GenBank/DDBJ databases">
        <authorList>
            <person name="Feng T."/>
        </authorList>
    </citation>
    <scope>NUCLEOTIDE SEQUENCE [LARGE SCALE GENOMIC DNA]</scope>
    <source>
        <strain evidence="8">S27</strain>
    </source>
</reference>
<dbReference type="InterPro" id="IPR013189">
    <property type="entry name" value="Glyco_hydro_32_C"/>
</dbReference>
<dbReference type="InterPro" id="IPR013148">
    <property type="entry name" value="Glyco_hydro_32_N"/>
</dbReference>
<dbReference type="GO" id="GO:0005737">
    <property type="term" value="C:cytoplasm"/>
    <property type="evidence" value="ECO:0007669"/>
    <property type="project" value="TreeGrafter"/>
</dbReference>
<dbReference type="SMART" id="SM00640">
    <property type="entry name" value="Glyco_32"/>
    <property type="match status" value="1"/>
</dbReference>
<dbReference type="InterPro" id="IPR018053">
    <property type="entry name" value="Glyco_hydro_32_AS"/>
</dbReference>
<comment type="caution">
    <text evidence="7">The sequence shown here is derived from an EMBL/GenBank/DDBJ whole genome shotgun (WGS) entry which is preliminary data.</text>
</comment>
<evidence type="ECO:0000313" key="7">
    <source>
        <dbReference type="EMBL" id="RDJ98744.1"/>
    </source>
</evidence>
<evidence type="ECO:0000256" key="2">
    <source>
        <dbReference type="ARBA" id="ARBA00022801"/>
    </source>
</evidence>
<dbReference type="EMBL" id="QHKS01000030">
    <property type="protein sequence ID" value="RDJ98744.1"/>
    <property type="molecule type" value="Genomic_DNA"/>
</dbReference>
<dbReference type="SUPFAM" id="SSF49899">
    <property type="entry name" value="Concanavalin A-like lectins/glucanases"/>
    <property type="match status" value="1"/>
</dbReference>
<evidence type="ECO:0000256" key="4">
    <source>
        <dbReference type="RuleBase" id="RU362110"/>
    </source>
</evidence>
<name>A0A370MZL1_9BURK</name>
<dbReference type="PROSITE" id="PS00609">
    <property type="entry name" value="GLYCOSYL_HYDROL_F32"/>
    <property type="match status" value="1"/>
</dbReference>
<organism evidence="7 8">
    <name type="scientific">Paraburkholderia lacunae</name>
    <dbReference type="NCBI Taxonomy" id="2211104"/>
    <lineage>
        <taxon>Bacteria</taxon>
        <taxon>Pseudomonadati</taxon>
        <taxon>Pseudomonadota</taxon>
        <taxon>Betaproteobacteria</taxon>
        <taxon>Burkholderiales</taxon>
        <taxon>Burkholderiaceae</taxon>
        <taxon>Paraburkholderia</taxon>
    </lineage>
</organism>
<dbReference type="PANTHER" id="PTHR42800:SF1">
    <property type="entry name" value="EXOINULINASE INUD (AFU_ORTHOLOGUE AFUA_5G00480)"/>
    <property type="match status" value="1"/>
</dbReference>
<dbReference type="GO" id="GO:0005987">
    <property type="term" value="P:sucrose catabolic process"/>
    <property type="evidence" value="ECO:0007669"/>
    <property type="project" value="TreeGrafter"/>
</dbReference>
<dbReference type="InterPro" id="IPR013320">
    <property type="entry name" value="ConA-like_dom_sf"/>
</dbReference>